<feature type="transmembrane region" description="Helical" evidence="8">
    <location>
        <begin position="568"/>
        <end position="585"/>
    </location>
</feature>
<gene>
    <name evidence="10" type="ORF">IDM48_02030</name>
</gene>
<accession>A0A7H2BKP6</accession>
<organism evidence="10 11">
    <name type="scientific">Rothia amarae</name>
    <dbReference type="NCBI Taxonomy" id="169480"/>
    <lineage>
        <taxon>Bacteria</taxon>
        <taxon>Bacillati</taxon>
        <taxon>Actinomycetota</taxon>
        <taxon>Actinomycetes</taxon>
        <taxon>Micrococcales</taxon>
        <taxon>Micrococcaceae</taxon>
        <taxon>Rothia</taxon>
    </lineage>
</organism>
<evidence type="ECO:0000256" key="1">
    <source>
        <dbReference type="ARBA" id="ARBA00004651"/>
    </source>
</evidence>
<feature type="region of interest" description="Disordered" evidence="7">
    <location>
        <begin position="1"/>
        <end position="78"/>
    </location>
</feature>
<keyword evidence="2" id="KW-1003">Cell membrane</keyword>
<comment type="similarity">
    <text evidence="6">Belongs to the ThrE exporter (TC 2.A.79) family.</text>
</comment>
<evidence type="ECO:0000256" key="6">
    <source>
        <dbReference type="ARBA" id="ARBA00034125"/>
    </source>
</evidence>
<evidence type="ECO:0000256" key="3">
    <source>
        <dbReference type="ARBA" id="ARBA00022692"/>
    </source>
</evidence>
<feature type="compositionally biased region" description="Polar residues" evidence="7">
    <location>
        <begin position="1"/>
        <end position="10"/>
    </location>
</feature>
<dbReference type="RefSeq" id="WP_190617829.1">
    <property type="nucleotide sequence ID" value="NZ_CP061538.1"/>
</dbReference>
<dbReference type="PANTHER" id="PTHR34390">
    <property type="entry name" value="UPF0442 PROTEIN YJJB-RELATED"/>
    <property type="match status" value="1"/>
</dbReference>
<evidence type="ECO:0000313" key="11">
    <source>
        <dbReference type="Proteomes" id="UP000516421"/>
    </source>
</evidence>
<feature type="region of interest" description="Disordered" evidence="7">
    <location>
        <begin position="119"/>
        <end position="174"/>
    </location>
</feature>
<evidence type="ECO:0000256" key="8">
    <source>
        <dbReference type="SAM" id="Phobius"/>
    </source>
</evidence>
<keyword evidence="4 8" id="KW-1133">Transmembrane helix</keyword>
<dbReference type="KEGG" id="rama:IDM48_02030"/>
<reference evidence="10 11" key="1">
    <citation type="submission" date="2020-09" db="EMBL/GenBank/DDBJ databases">
        <title>Investigation of environmental microbe.</title>
        <authorList>
            <person name="Ou Y."/>
            <person name="Kang Q."/>
        </authorList>
    </citation>
    <scope>NUCLEOTIDE SEQUENCE [LARGE SCALE GENOMIC DNA]</scope>
    <source>
        <strain evidence="10 11">KJZ-9</strain>
    </source>
</reference>
<name>A0A7H2BKP6_9MICC</name>
<evidence type="ECO:0000256" key="5">
    <source>
        <dbReference type="ARBA" id="ARBA00023136"/>
    </source>
</evidence>
<evidence type="ECO:0000313" key="10">
    <source>
        <dbReference type="EMBL" id="QNV40242.1"/>
    </source>
</evidence>
<feature type="domain" description="Threonine/serine exporter-like N-terminal" evidence="9">
    <location>
        <begin position="230"/>
        <end position="493"/>
    </location>
</feature>
<sequence length="666" mass="70355">MSIPNKQGLQPTGYPSAFDSFSDETPAASAFGAPATLPGGLTPDSAQVPAAFVQQSEEESSESTAFSMDSAEDHSGSSPVLQEAMVAQGRSRSIYTSAFPAITPDQIADPALRAKFSGAPARSSASAETSQNAFGTPSLDSATTSLQPTVYPSASPQTASIPLPEYKPKQAGNRSRLGQSLRSFVSSQQNFTQPLRGVASVAQRQFTLSAHKRHEQYVQEKEQAREVLNFTVRLAETMFHFGADTRDVDSAIVAICASYGLDNVEVNVTNQSVIVNYVSDPEHTDTAQIAVEANGTRERFSHTVVRVVRTRSENYSSLTAIYGLIHSITEKGLSRHQAERRLKEINRSRKLYSPLVINCAELLTIGGFTLGLGGSWRAALAAVVIAVVAVTGMSIASKMSLPSFFMMAIGSGIITAGALWVGSQGSLAQNVGFYVSSPHVVAGGLLLLLPTSTMVSSAQDALTGYPLTAAGKFVTTALDFLGLVVGIAMALTVMSYFDAATLDVQQAVFDPPPIWLSLAALGVGSMAAVAVSQGTVANMLWVLIVFGAGQMIYYGFSALTHTAPNTFNTAFAAFVVGALSAYIAFKTHAPQISFYVPGFLFLLPGLSIFRGLYSVVIDPSPIAGMSNLVGAFSTIIAMASGVVLGSYMVHYLLDKIVRATKEVAPN</sequence>
<dbReference type="AlphaFoldDB" id="A0A7H2BKP6"/>
<dbReference type="GO" id="GO:0022857">
    <property type="term" value="F:transmembrane transporter activity"/>
    <property type="evidence" value="ECO:0007669"/>
    <property type="project" value="InterPro"/>
</dbReference>
<evidence type="ECO:0000256" key="2">
    <source>
        <dbReference type="ARBA" id="ARBA00022475"/>
    </source>
</evidence>
<comment type="subcellular location">
    <subcellularLocation>
        <location evidence="1">Cell membrane</location>
        <topology evidence="1">Multi-pass membrane protein</topology>
    </subcellularLocation>
</comment>
<feature type="transmembrane region" description="Helical" evidence="8">
    <location>
        <begin position="539"/>
        <end position="556"/>
    </location>
</feature>
<evidence type="ECO:0000259" key="9">
    <source>
        <dbReference type="Pfam" id="PF06738"/>
    </source>
</evidence>
<proteinExistence type="inferred from homology"/>
<feature type="transmembrane region" description="Helical" evidence="8">
    <location>
        <begin position="628"/>
        <end position="653"/>
    </location>
</feature>
<dbReference type="EMBL" id="CP061538">
    <property type="protein sequence ID" value="QNV40242.1"/>
    <property type="molecule type" value="Genomic_DNA"/>
</dbReference>
<feature type="transmembrane region" description="Helical" evidence="8">
    <location>
        <begin position="514"/>
        <end position="532"/>
    </location>
</feature>
<dbReference type="GO" id="GO:0015744">
    <property type="term" value="P:succinate transport"/>
    <property type="evidence" value="ECO:0007669"/>
    <property type="project" value="TreeGrafter"/>
</dbReference>
<dbReference type="Proteomes" id="UP000516421">
    <property type="component" value="Chromosome"/>
</dbReference>
<dbReference type="InterPro" id="IPR010619">
    <property type="entry name" value="ThrE-like_N"/>
</dbReference>
<feature type="transmembrane region" description="Helical" evidence="8">
    <location>
        <begin position="433"/>
        <end position="452"/>
    </location>
</feature>
<evidence type="ECO:0000256" key="4">
    <source>
        <dbReference type="ARBA" id="ARBA00022989"/>
    </source>
</evidence>
<feature type="transmembrane region" description="Helical" evidence="8">
    <location>
        <begin position="473"/>
        <end position="494"/>
    </location>
</feature>
<evidence type="ECO:0000256" key="7">
    <source>
        <dbReference type="SAM" id="MobiDB-lite"/>
    </source>
</evidence>
<dbReference type="GO" id="GO:0005886">
    <property type="term" value="C:plasma membrane"/>
    <property type="evidence" value="ECO:0007669"/>
    <property type="project" value="UniProtKB-SubCell"/>
</dbReference>
<dbReference type="InterPro" id="IPR050539">
    <property type="entry name" value="ThrE_Dicarb/AminoAcid_Exp"/>
</dbReference>
<dbReference type="Pfam" id="PF06738">
    <property type="entry name" value="ThrE"/>
    <property type="match status" value="2"/>
</dbReference>
<feature type="transmembrane region" description="Helical" evidence="8">
    <location>
        <begin position="378"/>
        <end position="396"/>
    </location>
</feature>
<keyword evidence="3 8" id="KW-0812">Transmembrane</keyword>
<keyword evidence="5 8" id="KW-0472">Membrane</keyword>
<feature type="domain" description="Threonine/serine exporter-like N-terminal" evidence="9">
    <location>
        <begin position="513"/>
        <end position="646"/>
    </location>
</feature>
<feature type="compositionally biased region" description="Polar residues" evidence="7">
    <location>
        <begin position="123"/>
        <end position="160"/>
    </location>
</feature>
<keyword evidence="11" id="KW-1185">Reference proteome</keyword>
<dbReference type="PANTHER" id="PTHR34390:SF2">
    <property type="entry name" value="SUCCINATE TRANSPORTER SUBUNIT YJJP-RELATED"/>
    <property type="match status" value="1"/>
</dbReference>
<feature type="transmembrane region" description="Helical" evidence="8">
    <location>
        <begin position="592"/>
        <end position="616"/>
    </location>
</feature>
<feature type="transmembrane region" description="Helical" evidence="8">
    <location>
        <begin position="403"/>
        <end position="421"/>
    </location>
</feature>
<protein>
    <submittedName>
        <fullName evidence="10">Threonine/serine exporter family protein</fullName>
    </submittedName>
</protein>